<keyword evidence="1" id="KW-0812">Transmembrane</keyword>
<dbReference type="AlphaFoldDB" id="A0A8D5JG70"/>
<dbReference type="Pfam" id="PF19335">
    <property type="entry name" value="HMBD"/>
    <property type="match status" value="1"/>
</dbReference>
<proteinExistence type="predicted"/>
<keyword evidence="1" id="KW-1133">Transmembrane helix</keyword>
<dbReference type="GO" id="GO:0046872">
    <property type="term" value="F:metal ion binding"/>
    <property type="evidence" value="ECO:0007669"/>
    <property type="project" value="InterPro"/>
</dbReference>
<accession>A0A8D5JG70</accession>
<evidence type="ECO:0000313" key="4">
    <source>
        <dbReference type="Proteomes" id="UP000826725"/>
    </source>
</evidence>
<evidence type="ECO:0000256" key="1">
    <source>
        <dbReference type="SAM" id="Phobius"/>
    </source>
</evidence>
<dbReference type="InterPro" id="IPR045800">
    <property type="entry name" value="HMBD"/>
</dbReference>
<dbReference type="KEGG" id="dbk:DGMP_03970"/>
<name>A0A8D5JG70_9BACT</name>
<feature type="transmembrane region" description="Helical" evidence="1">
    <location>
        <begin position="129"/>
        <end position="148"/>
    </location>
</feature>
<protein>
    <recommendedName>
        <fullName evidence="2">Heavy metal binding domain-containing protein</fullName>
    </recommendedName>
</protein>
<dbReference type="EMBL" id="AP024086">
    <property type="protein sequence ID" value="BCL59704.1"/>
    <property type="molecule type" value="Genomic_DNA"/>
</dbReference>
<keyword evidence="1" id="KW-0472">Membrane</keyword>
<dbReference type="Proteomes" id="UP000826725">
    <property type="component" value="Chromosome"/>
</dbReference>
<feature type="domain" description="Heavy metal binding" evidence="2">
    <location>
        <begin position="83"/>
        <end position="109"/>
    </location>
</feature>
<gene>
    <name evidence="3" type="ORF">DGMP_03970</name>
</gene>
<evidence type="ECO:0000259" key="2">
    <source>
        <dbReference type="Pfam" id="PF19335"/>
    </source>
</evidence>
<keyword evidence="4" id="KW-1185">Reference proteome</keyword>
<reference evidence="3" key="1">
    <citation type="submission" date="2020-09" db="EMBL/GenBank/DDBJ databases">
        <title>Desulfogranum mesoprofundum gen. nov., sp. nov., a novel mesophilic, sulfate-reducing chemolithoautotroph isolated from a deep-sea hydrothermal vent chimney in the Suiyo Seamount.</title>
        <authorList>
            <person name="Hashimoto Y."/>
            <person name="Nakagawa S."/>
        </authorList>
    </citation>
    <scope>NUCLEOTIDE SEQUENCE</scope>
    <source>
        <strain evidence="3">KT2</strain>
    </source>
</reference>
<evidence type="ECO:0000313" key="3">
    <source>
        <dbReference type="EMBL" id="BCL59704.1"/>
    </source>
</evidence>
<organism evidence="3 4">
    <name type="scientific">Desulfomarina profundi</name>
    <dbReference type="NCBI Taxonomy" id="2772557"/>
    <lineage>
        <taxon>Bacteria</taxon>
        <taxon>Pseudomonadati</taxon>
        <taxon>Thermodesulfobacteriota</taxon>
        <taxon>Desulfobulbia</taxon>
        <taxon>Desulfobulbales</taxon>
        <taxon>Desulfobulbaceae</taxon>
        <taxon>Desulfomarina</taxon>
    </lineage>
</organism>
<sequence length="167" mass="18938">MTTHDHHLNITTNQSYVDPVCGMSTNTRDDFLCHVHEEDTFYFCSTNCLEKFMIDPRAYSGAKKTIDGPEKVKVDPQGKVIIYTCPMHPEVEQEGPGSCPQCGMALEPKNASPENEEQNPEYEIMRNRFIIGAILTVPLVFIAMRDMLPGEACWNRWFRTGHLAGLK</sequence>